<protein>
    <recommendedName>
        <fullName evidence="3">Ancillary SecYEG translocon subunit/Cell division coordinator CpoB TPR domain-containing protein</fullName>
    </recommendedName>
</protein>
<gene>
    <name evidence="4" type="ORF">DI569_03080</name>
</gene>
<name>A0A2W5L456_SPHMC</name>
<keyword evidence="2" id="KW-0812">Transmembrane</keyword>
<dbReference type="InterPro" id="IPR018704">
    <property type="entry name" value="SecYEG/CpoB_TPR"/>
</dbReference>
<dbReference type="AlphaFoldDB" id="A0A2W5L456"/>
<reference evidence="4 5" key="1">
    <citation type="submission" date="2017-08" db="EMBL/GenBank/DDBJ databases">
        <title>Infants hospitalized years apart are colonized by the same room-sourced microbial strains.</title>
        <authorList>
            <person name="Brooks B."/>
            <person name="Olm M.R."/>
            <person name="Firek B.A."/>
            <person name="Baker R."/>
            <person name="Thomas B.C."/>
            <person name="Morowitz M.J."/>
            <person name="Banfield J.F."/>
        </authorList>
    </citation>
    <scope>NUCLEOTIDE SEQUENCE [LARGE SCALE GENOMIC DNA]</scope>
    <source>
        <strain evidence="4">S2_005_003_R2_47</strain>
    </source>
</reference>
<feature type="transmembrane region" description="Helical" evidence="2">
    <location>
        <begin position="31"/>
        <end position="52"/>
    </location>
</feature>
<feature type="region of interest" description="Disordered" evidence="1">
    <location>
        <begin position="231"/>
        <end position="255"/>
    </location>
</feature>
<evidence type="ECO:0000313" key="4">
    <source>
        <dbReference type="EMBL" id="PZQ23956.1"/>
    </source>
</evidence>
<comment type="caution">
    <text evidence="4">The sequence shown here is derived from an EMBL/GenBank/DDBJ whole genome shotgun (WGS) entry which is preliminary data.</text>
</comment>
<dbReference type="Pfam" id="PF09976">
    <property type="entry name" value="TPR_21"/>
    <property type="match status" value="1"/>
</dbReference>
<evidence type="ECO:0000313" key="5">
    <source>
        <dbReference type="Proteomes" id="UP000248597"/>
    </source>
</evidence>
<keyword evidence="2" id="KW-0472">Membrane</keyword>
<proteinExistence type="predicted"/>
<dbReference type="EMBL" id="QFPJ01000004">
    <property type="protein sequence ID" value="PZQ23956.1"/>
    <property type="molecule type" value="Genomic_DNA"/>
</dbReference>
<keyword evidence="2" id="KW-1133">Transmembrane helix</keyword>
<organism evidence="4 5">
    <name type="scientific">Sphingopyxis macrogoltabida</name>
    <name type="common">Sphingomonas macrogoltabidus</name>
    <dbReference type="NCBI Taxonomy" id="33050"/>
    <lineage>
        <taxon>Bacteria</taxon>
        <taxon>Pseudomonadati</taxon>
        <taxon>Pseudomonadota</taxon>
        <taxon>Alphaproteobacteria</taxon>
        <taxon>Sphingomonadales</taxon>
        <taxon>Sphingomonadaceae</taxon>
        <taxon>Sphingopyxis</taxon>
    </lineage>
</organism>
<dbReference type="Proteomes" id="UP000248597">
    <property type="component" value="Unassembled WGS sequence"/>
</dbReference>
<evidence type="ECO:0000259" key="3">
    <source>
        <dbReference type="Pfam" id="PF09976"/>
    </source>
</evidence>
<accession>A0A2W5L456</accession>
<evidence type="ECO:0000256" key="2">
    <source>
        <dbReference type="SAM" id="Phobius"/>
    </source>
</evidence>
<sequence length="255" mass="26813">MALSPTNNATFVQEVDEAVRKDQLDSIMQRYGRWIIGGVLAALLAFGGYLYWGHRQDQARGEQAEKLVAALEKVQAGEGAAATTALKAIAASDAPAYRASALIQEANLKAEGGDLKGAAALMATLAADTSVDPSLRDLALIRQTAFEYDTLKPDAVIARMKPMVDAKDPASSWFASAAELSAIAHYQLGRYDQAGDLFARIAKLPGTPRSLQSRTVQMAGMLGVDAVADRAEDSAKGGAQDQGGTGSAAKVEETK</sequence>
<evidence type="ECO:0000256" key="1">
    <source>
        <dbReference type="SAM" id="MobiDB-lite"/>
    </source>
</evidence>
<feature type="domain" description="Ancillary SecYEG translocon subunit/Cell division coordinator CpoB TPR" evidence="3">
    <location>
        <begin position="29"/>
        <end position="195"/>
    </location>
</feature>